<proteinExistence type="predicted"/>
<comment type="caution">
    <text evidence="2">The sequence shown here is derived from an EMBL/GenBank/DDBJ whole genome shotgun (WGS) entry which is preliminary data.</text>
</comment>
<name>X1A0K5_9ZZZZ</name>
<reference evidence="2" key="1">
    <citation type="journal article" date="2014" name="Front. Microbiol.">
        <title>High frequency of phylogenetically diverse reductive dehalogenase-homologous genes in deep subseafloor sedimentary metagenomes.</title>
        <authorList>
            <person name="Kawai M."/>
            <person name="Futagami T."/>
            <person name="Toyoda A."/>
            <person name="Takaki Y."/>
            <person name="Nishi S."/>
            <person name="Hori S."/>
            <person name="Arai W."/>
            <person name="Tsubouchi T."/>
            <person name="Morono Y."/>
            <person name="Uchiyama I."/>
            <person name="Ito T."/>
            <person name="Fujiyama A."/>
            <person name="Inagaki F."/>
            <person name="Takami H."/>
        </authorList>
    </citation>
    <scope>NUCLEOTIDE SEQUENCE</scope>
    <source>
        <strain evidence="2">Expedition CK06-06</strain>
    </source>
</reference>
<evidence type="ECO:0000313" key="2">
    <source>
        <dbReference type="EMBL" id="GAG75625.1"/>
    </source>
</evidence>
<dbReference type="InterPro" id="IPR043993">
    <property type="entry name" value="T4SS_pilin"/>
</dbReference>
<evidence type="ECO:0000256" key="1">
    <source>
        <dbReference type="SAM" id="Phobius"/>
    </source>
</evidence>
<keyword evidence="1" id="KW-0472">Membrane</keyword>
<dbReference type="Pfam" id="PF18895">
    <property type="entry name" value="T4SS_pilin"/>
    <property type="match status" value="1"/>
</dbReference>
<feature type="transmembrane region" description="Helical" evidence="1">
    <location>
        <begin position="49"/>
        <end position="70"/>
    </location>
</feature>
<protein>
    <submittedName>
        <fullName evidence="2">Uncharacterized protein</fullName>
    </submittedName>
</protein>
<accession>X1A0K5</accession>
<dbReference type="AlphaFoldDB" id="X1A0K5"/>
<feature type="transmembrane region" description="Helical" evidence="1">
    <location>
        <begin position="91"/>
        <end position="113"/>
    </location>
</feature>
<sequence length="130" mass="14496">MNIKKVAYSISAFIGYSVLANPILAQTNISIGRPEEVRITEFGPMIRGIIQIVFVIAVILTFLFLLWGGIQWIASGGDKTKYEEARNRITAALIGLAIVALAWLIMKVVTYFFGLPDLFDTEEFPIPRAF</sequence>
<keyword evidence="1" id="KW-0812">Transmembrane</keyword>
<dbReference type="EMBL" id="BART01015890">
    <property type="protein sequence ID" value="GAG75625.1"/>
    <property type="molecule type" value="Genomic_DNA"/>
</dbReference>
<gene>
    <name evidence="2" type="ORF">S01H4_30734</name>
</gene>
<organism evidence="2">
    <name type="scientific">marine sediment metagenome</name>
    <dbReference type="NCBI Taxonomy" id="412755"/>
    <lineage>
        <taxon>unclassified sequences</taxon>
        <taxon>metagenomes</taxon>
        <taxon>ecological metagenomes</taxon>
    </lineage>
</organism>
<keyword evidence="1" id="KW-1133">Transmembrane helix</keyword>